<organism evidence="2 3">
    <name type="scientific">Merluccius polli</name>
    <name type="common">Benguela hake</name>
    <name type="synonym">Merluccius cadenati</name>
    <dbReference type="NCBI Taxonomy" id="89951"/>
    <lineage>
        <taxon>Eukaryota</taxon>
        <taxon>Metazoa</taxon>
        <taxon>Chordata</taxon>
        <taxon>Craniata</taxon>
        <taxon>Vertebrata</taxon>
        <taxon>Euteleostomi</taxon>
        <taxon>Actinopterygii</taxon>
        <taxon>Neopterygii</taxon>
        <taxon>Teleostei</taxon>
        <taxon>Neoteleostei</taxon>
        <taxon>Acanthomorphata</taxon>
        <taxon>Zeiogadaria</taxon>
        <taxon>Gadariae</taxon>
        <taxon>Gadiformes</taxon>
        <taxon>Gadoidei</taxon>
        <taxon>Merlucciidae</taxon>
        <taxon>Merluccius</taxon>
    </lineage>
</organism>
<evidence type="ECO:0000313" key="2">
    <source>
        <dbReference type="EMBL" id="KAK0141848.1"/>
    </source>
</evidence>
<dbReference type="EMBL" id="JAOPHQ010003729">
    <property type="protein sequence ID" value="KAK0141848.1"/>
    <property type="molecule type" value="Genomic_DNA"/>
</dbReference>
<dbReference type="Gene3D" id="3.30.420.10">
    <property type="entry name" value="Ribonuclease H-like superfamily/Ribonuclease H"/>
    <property type="match status" value="1"/>
</dbReference>
<dbReference type="InterPro" id="IPR012337">
    <property type="entry name" value="RNaseH-like_sf"/>
</dbReference>
<dbReference type="GO" id="GO:0015074">
    <property type="term" value="P:DNA integration"/>
    <property type="evidence" value="ECO:0007669"/>
    <property type="project" value="InterPro"/>
</dbReference>
<comment type="caution">
    <text evidence="2">The sequence shown here is derived from an EMBL/GenBank/DDBJ whole genome shotgun (WGS) entry which is preliminary data.</text>
</comment>
<dbReference type="PROSITE" id="PS50994">
    <property type="entry name" value="INTEGRASE"/>
    <property type="match status" value="1"/>
</dbReference>
<dbReference type="InterPro" id="IPR036397">
    <property type="entry name" value="RNaseH_sf"/>
</dbReference>
<gene>
    <name evidence="2" type="ORF">N1851_020479</name>
</gene>
<protein>
    <recommendedName>
        <fullName evidence="1">Integrase catalytic domain-containing protein</fullName>
    </recommendedName>
</protein>
<name>A0AA47MK71_MERPO</name>
<evidence type="ECO:0000259" key="1">
    <source>
        <dbReference type="PROSITE" id="PS50994"/>
    </source>
</evidence>
<dbReference type="SUPFAM" id="SSF53098">
    <property type="entry name" value="Ribonuclease H-like"/>
    <property type="match status" value="1"/>
</dbReference>
<dbReference type="AlphaFoldDB" id="A0AA47MK71"/>
<dbReference type="PANTHER" id="PTHR37984">
    <property type="entry name" value="PROTEIN CBG26694"/>
    <property type="match status" value="1"/>
</dbReference>
<feature type="domain" description="Integrase catalytic" evidence="1">
    <location>
        <begin position="32"/>
        <end position="111"/>
    </location>
</feature>
<proteinExistence type="predicted"/>
<keyword evidence="3" id="KW-1185">Reference proteome</keyword>
<dbReference type="Proteomes" id="UP001174136">
    <property type="component" value="Unassembled WGS sequence"/>
</dbReference>
<evidence type="ECO:0000313" key="3">
    <source>
        <dbReference type="Proteomes" id="UP001174136"/>
    </source>
</evidence>
<dbReference type="InterPro" id="IPR050951">
    <property type="entry name" value="Retrovirus_Pol_polyprotein"/>
</dbReference>
<dbReference type="GO" id="GO:0003676">
    <property type="term" value="F:nucleic acid binding"/>
    <property type="evidence" value="ECO:0007669"/>
    <property type="project" value="InterPro"/>
</dbReference>
<sequence length="265" mass="30382">MGKQIEAEIEQCNICQERHSANTKEPLSSHNIPERPWQVVGTDLFTWNAQDFIIIVDYYSRFFEMERLRSCTSSAVITKLKSAFARHGIAETVISNNGPCYSSEEFRRFANARRLRSILPMTGKQLQPRVALQTAVHERREACQHCQQTYYNRTTRPLSHLPVGTPIRFRQEDGSWRPATVTQHADTHRSYYIQTRDGQTLDGLTTLRIQTHMPATYCPHMLTIPSTQTHMSDAYSPHTLNLRTTHNQRASHSSNSLAIQQDLAA</sequence>
<dbReference type="InterPro" id="IPR001584">
    <property type="entry name" value="Integrase_cat-core"/>
</dbReference>
<accession>A0AA47MK71</accession>
<dbReference type="PANTHER" id="PTHR37984:SF7">
    <property type="entry name" value="INTEGRASE CATALYTIC DOMAIN-CONTAINING PROTEIN"/>
    <property type="match status" value="1"/>
</dbReference>
<reference evidence="2" key="1">
    <citation type="journal article" date="2023" name="Front. Mar. Sci.">
        <title>A new Merluccius polli reference genome to investigate the effects of global change in West African waters.</title>
        <authorList>
            <person name="Mateo J.L."/>
            <person name="Blanco-Fernandez C."/>
            <person name="Garcia-Vazquez E."/>
            <person name="Machado-Schiaffino G."/>
        </authorList>
    </citation>
    <scope>NUCLEOTIDE SEQUENCE</scope>
    <source>
        <strain evidence="2">C29</strain>
        <tissue evidence="2">Fin</tissue>
    </source>
</reference>